<evidence type="ECO:0000256" key="33">
    <source>
        <dbReference type="ARBA" id="ARBA00051527"/>
    </source>
</evidence>
<keyword evidence="16" id="KW-0770">Synapse</keyword>
<comment type="pathway">
    <text evidence="5">Lipid metabolism; C21-steroid hormone metabolism.</text>
</comment>
<dbReference type="PRINTS" id="PR00463">
    <property type="entry name" value="EP450I"/>
</dbReference>
<dbReference type="GO" id="GO:0020037">
    <property type="term" value="F:heme binding"/>
    <property type="evidence" value="ECO:0007669"/>
    <property type="project" value="InterPro"/>
</dbReference>
<dbReference type="GO" id="GO:0030425">
    <property type="term" value="C:dendrite"/>
    <property type="evidence" value="ECO:0007669"/>
    <property type="project" value="UniProtKB-SubCell"/>
</dbReference>
<evidence type="ECO:0000256" key="9">
    <source>
        <dbReference type="ARBA" id="ARBA00022692"/>
    </source>
</evidence>
<dbReference type="EC" id="1.14.14.25" evidence="41"/>
<evidence type="ECO:0000256" key="42">
    <source>
        <dbReference type="ARBA" id="ARBA00068948"/>
    </source>
</evidence>
<evidence type="ECO:0000256" key="23">
    <source>
        <dbReference type="ARBA" id="ARBA00034106"/>
    </source>
</evidence>
<keyword evidence="19" id="KW-0472">Membrane</keyword>
<evidence type="ECO:0000256" key="39">
    <source>
        <dbReference type="ARBA" id="ARBA00052870"/>
    </source>
</evidence>
<dbReference type="InterPro" id="IPR039983">
    <property type="entry name" value="CYP46A1"/>
</dbReference>
<proteinExistence type="inferred from homology"/>
<dbReference type="GO" id="GO:0098793">
    <property type="term" value="C:presynapse"/>
    <property type="evidence" value="ECO:0007669"/>
    <property type="project" value="UniProtKB-SubCell"/>
</dbReference>
<keyword evidence="48" id="KW-1185">Reference proteome</keyword>
<evidence type="ECO:0000256" key="46">
    <source>
        <dbReference type="PIRSR" id="PIRSR602401-1"/>
    </source>
</evidence>
<evidence type="ECO:0000256" key="36">
    <source>
        <dbReference type="ARBA" id="ARBA00051763"/>
    </source>
</evidence>
<dbReference type="InterPro" id="IPR001128">
    <property type="entry name" value="Cyt_P450"/>
</dbReference>
<dbReference type="InterPro" id="IPR002401">
    <property type="entry name" value="Cyt_P450_E_grp-I"/>
</dbReference>
<keyword evidence="13" id="KW-1133">Transmembrane helix</keyword>
<comment type="catalytic activity">
    <reaction evidence="36">
        <text>(24S)-hydroxycholesterol + reduced [NADPH--hemoprotein reductase] + O2 = (24S,25R)-24,26-dihydroxycholesterol + oxidized [NADPH--hemoprotein reductase] + H2O + H(+)</text>
        <dbReference type="Rhea" id="RHEA:46388"/>
        <dbReference type="Rhea" id="RHEA-COMP:11964"/>
        <dbReference type="Rhea" id="RHEA-COMP:11965"/>
        <dbReference type="ChEBI" id="CHEBI:15377"/>
        <dbReference type="ChEBI" id="CHEBI:15378"/>
        <dbReference type="ChEBI" id="CHEBI:15379"/>
        <dbReference type="ChEBI" id="CHEBI:34310"/>
        <dbReference type="ChEBI" id="CHEBI:57618"/>
        <dbReference type="ChEBI" id="CHEBI:58210"/>
        <dbReference type="ChEBI" id="CHEBI:86165"/>
    </reaction>
    <physiologicalReaction direction="left-to-right" evidence="36">
        <dbReference type="Rhea" id="RHEA:46389"/>
    </physiologicalReaction>
</comment>
<evidence type="ECO:0000256" key="40">
    <source>
        <dbReference type="ARBA" id="ARBA00054645"/>
    </source>
</evidence>
<dbReference type="GO" id="GO:0006707">
    <property type="term" value="P:cholesterol catabolic process"/>
    <property type="evidence" value="ECO:0007669"/>
    <property type="project" value="InterPro"/>
</dbReference>
<comment type="catalytic activity">
    <reaction evidence="26">
        <text>desmosterol + reduced [NADPH--hemoprotein reductase] + O2 = (24Z),26-hydroxydesmosterol + oxidized [NADPH--hemoprotein reductase] + H2O + H(+)</text>
        <dbReference type="Rhea" id="RHEA:53236"/>
        <dbReference type="Rhea" id="RHEA-COMP:11964"/>
        <dbReference type="Rhea" id="RHEA-COMP:11965"/>
        <dbReference type="ChEBI" id="CHEBI:15377"/>
        <dbReference type="ChEBI" id="CHEBI:15378"/>
        <dbReference type="ChEBI" id="CHEBI:15379"/>
        <dbReference type="ChEBI" id="CHEBI:17737"/>
        <dbReference type="ChEBI" id="CHEBI:57618"/>
        <dbReference type="ChEBI" id="CHEBI:58210"/>
        <dbReference type="ChEBI" id="CHEBI:137053"/>
    </reaction>
    <physiologicalReaction direction="left-to-right" evidence="26">
        <dbReference type="Rhea" id="RHEA:53237"/>
    </physiologicalReaction>
</comment>
<evidence type="ECO:0000256" key="17">
    <source>
        <dbReference type="ARBA" id="ARBA00023033"/>
    </source>
</evidence>
<comment type="catalytic activity">
    <reaction evidence="33">
        <text>4beta-hydroxycholesterol + reduced [NADPH--hemoprotein reductase] + O2 = 4beta,24S-dihydroxycholesterol + oxidized [NADPH--hemoprotein reductase] + H2O + H(+)</text>
        <dbReference type="Rhea" id="RHEA:46392"/>
        <dbReference type="Rhea" id="RHEA-COMP:11964"/>
        <dbReference type="Rhea" id="RHEA-COMP:11965"/>
        <dbReference type="ChEBI" id="CHEBI:15377"/>
        <dbReference type="ChEBI" id="CHEBI:15378"/>
        <dbReference type="ChEBI" id="CHEBI:15379"/>
        <dbReference type="ChEBI" id="CHEBI:57618"/>
        <dbReference type="ChEBI" id="CHEBI:58210"/>
        <dbReference type="ChEBI" id="CHEBI:85778"/>
        <dbReference type="ChEBI" id="CHEBI:86087"/>
    </reaction>
    <physiologicalReaction direction="left-to-right" evidence="33">
        <dbReference type="Rhea" id="RHEA:46393"/>
    </physiologicalReaction>
</comment>
<evidence type="ECO:0000256" key="45">
    <source>
        <dbReference type="ARBA" id="ARBA00080170"/>
    </source>
</evidence>
<keyword evidence="8 46" id="KW-0349">Heme</keyword>
<evidence type="ECO:0000256" key="44">
    <source>
        <dbReference type="ARBA" id="ARBA00079170"/>
    </source>
</evidence>
<dbReference type="EMBL" id="CADEAL010004313">
    <property type="protein sequence ID" value="CAB1456814.1"/>
    <property type="molecule type" value="Genomic_DNA"/>
</dbReference>
<dbReference type="GO" id="GO:0005789">
    <property type="term" value="C:endoplasmic reticulum membrane"/>
    <property type="evidence" value="ECO:0007669"/>
    <property type="project" value="UniProtKB-SubCell"/>
</dbReference>
<feature type="binding site" description="axial binding residue" evidence="46">
    <location>
        <position position="441"/>
    </location>
    <ligand>
        <name>heme</name>
        <dbReference type="ChEBI" id="CHEBI:30413"/>
    </ligand>
    <ligandPart>
        <name>Fe</name>
        <dbReference type="ChEBI" id="CHEBI:18248"/>
    </ligandPart>
</feature>
<keyword evidence="22" id="KW-0966">Cell projection</keyword>
<keyword evidence="20" id="KW-1207">Sterol metabolism</keyword>
<keyword evidence="14" id="KW-0560">Oxidoreductase</keyword>
<evidence type="ECO:0000256" key="35">
    <source>
        <dbReference type="ARBA" id="ARBA00051748"/>
    </source>
</evidence>
<dbReference type="AlphaFoldDB" id="A0A9N7VTV9"/>
<evidence type="ECO:0000256" key="34">
    <source>
        <dbReference type="ARBA" id="ARBA00051606"/>
    </source>
</evidence>
<dbReference type="PANTHER" id="PTHR24293:SF0">
    <property type="entry name" value="CYP46A1 PROTEIN-RELATED"/>
    <property type="match status" value="1"/>
</dbReference>
<evidence type="ECO:0000256" key="4">
    <source>
        <dbReference type="ARBA" id="ARBA00004389"/>
    </source>
</evidence>
<comment type="subcellular location">
    <subcellularLocation>
        <location evidence="3">Cell projection</location>
        <location evidence="3">Dendrite</location>
    </subcellularLocation>
    <subcellularLocation>
        <location evidence="4">Endoplasmic reticulum membrane</location>
        <topology evidence="4">Single-pass membrane protein</topology>
    </subcellularLocation>
    <subcellularLocation>
        <location evidence="2">Microsome membrane</location>
        <topology evidence="2">Single-pass membrane protein</topology>
    </subcellularLocation>
    <subcellularLocation>
        <location evidence="24">Postsynapse</location>
    </subcellularLocation>
    <subcellularLocation>
        <location evidence="23">Presynapse</location>
    </subcellularLocation>
</comment>
<dbReference type="Gene3D" id="1.10.630.10">
    <property type="entry name" value="Cytochrome P450"/>
    <property type="match status" value="1"/>
</dbReference>
<evidence type="ECO:0000256" key="3">
    <source>
        <dbReference type="ARBA" id="ARBA00004279"/>
    </source>
</evidence>
<accession>A0A9N7VTV9</accession>
<keyword evidence="11" id="KW-0256">Endoplasmic reticulum</keyword>
<comment type="catalytic activity">
    <reaction evidence="35">
        <text>cholestanol + reduced [NADPH--hemoprotein reductase] + O2 = (24S)-hydroxycholestanol + oxidized [NADPH--hemoprotein reductase] + H2O + H(+)</text>
        <dbReference type="Rhea" id="RHEA:53808"/>
        <dbReference type="Rhea" id="RHEA-COMP:11964"/>
        <dbReference type="Rhea" id="RHEA-COMP:11965"/>
        <dbReference type="ChEBI" id="CHEBI:15377"/>
        <dbReference type="ChEBI" id="CHEBI:15378"/>
        <dbReference type="ChEBI" id="CHEBI:15379"/>
        <dbReference type="ChEBI" id="CHEBI:57618"/>
        <dbReference type="ChEBI" id="CHEBI:58210"/>
        <dbReference type="ChEBI" id="CHEBI:86570"/>
        <dbReference type="ChEBI" id="CHEBI:137687"/>
    </reaction>
    <physiologicalReaction direction="left-to-right" evidence="35">
        <dbReference type="Rhea" id="RHEA:53809"/>
    </physiologicalReaction>
</comment>
<dbReference type="PANTHER" id="PTHR24293">
    <property type="entry name" value="CYTOCHROME P450 FAMILY 46 SUBFAMILY A"/>
    <property type="match status" value="1"/>
</dbReference>
<evidence type="ECO:0000256" key="1">
    <source>
        <dbReference type="ARBA" id="ARBA00001971"/>
    </source>
</evidence>
<evidence type="ECO:0000256" key="32">
    <source>
        <dbReference type="ARBA" id="ARBA00051503"/>
    </source>
</evidence>
<evidence type="ECO:0000256" key="37">
    <source>
        <dbReference type="ARBA" id="ARBA00051817"/>
    </source>
</evidence>
<comment type="catalytic activity">
    <reaction evidence="30">
        <text>cholesterol + reduced [NADPH--hemoprotein reductase] + O2 = (24S)-hydroxycholesterol + oxidized [NADPH--hemoprotein reductase] + H2O + H(+)</text>
        <dbReference type="Rhea" id="RHEA:22716"/>
        <dbReference type="Rhea" id="RHEA-COMP:11964"/>
        <dbReference type="Rhea" id="RHEA-COMP:11965"/>
        <dbReference type="ChEBI" id="CHEBI:15377"/>
        <dbReference type="ChEBI" id="CHEBI:15378"/>
        <dbReference type="ChEBI" id="CHEBI:15379"/>
        <dbReference type="ChEBI" id="CHEBI:16113"/>
        <dbReference type="ChEBI" id="CHEBI:34310"/>
        <dbReference type="ChEBI" id="CHEBI:57618"/>
        <dbReference type="ChEBI" id="CHEBI:58210"/>
        <dbReference type="EC" id="1.14.14.25"/>
    </reaction>
    <physiologicalReaction direction="left-to-right" evidence="30">
        <dbReference type="Rhea" id="RHEA:22717"/>
    </physiologicalReaction>
</comment>
<dbReference type="InterPro" id="IPR036396">
    <property type="entry name" value="Cyt_P450_sf"/>
</dbReference>
<evidence type="ECO:0000256" key="27">
    <source>
        <dbReference type="ARBA" id="ARBA00050344"/>
    </source>
</evidence>
<keyword evidence="10 46" id="KW-0479">Metal-binding</keyword>
<sequence>MAPAVVVLLVLLVIAFLSYCVYIKYIHMKYDHIPGPPRDNFFLGHSPTLLRVMNGGGVIHDKFKEWSEVYGPVYRINILHYITLGITCQEATKEILMSPKYPKDKMVYKKLFNLFGQRFFGNGMLVAQHHEQWYKQRRIMDPAFSSLYLRGLMGTFDERAEKLMNSFTDAADSKTEANMLALFNCVTLDVIAKIGFGVDLDLLHNTSPFPKAIETCLKGMIHNLRDAFFEFKPKNRSFIKDVREACSLLRTTGACWLNERKNAIRRGDDIPRDILTHILKAAGQEENATKEEEETMLDNFITFFIAGQETTANQLGFCVMELARHPDILEKVRKEVDDVIGMRQDISYENLGNLTYLSQVLKETLRIYPTAPGTSRDVLEDMVIDGIHIPAGFTCMFSTYVTGRMEKFFKDPLTFDPDRFHPDATKPYYCYYPFALGPRSCLGQNFAQMEAKVVMAKLIQRFDFTLAPGETFDILDTGTLRPKSGVGDLRYRSPSQLLPGNKQGTTWTVRQSTTGSKFDTTNQIQRQLKKG</sequence>
<comment type="catalytic activity">
    <reaction evidence="27">
        <text>testosterone + reduced [NADPH--hemoprotein reductase] + O2 = 2-hydroxytestosterone + oxidized [NADPH--hemoprotein reductase] + H2O + H(+)</text>
        <dbReference type="Rhea" id="RHEA:46300"/>
        <dbReference type="Rhea" id="RHEA-COMP:11964"/>
        <dbReference type="Rhea" id="RHEA-COMP:11965"/>
        <dbReference type="ChEBI" id="CHEBI:15377"/>
        <dbReference type="ChEBI" id="CHEBI:15378"/>
        <dbReference type="ChEBI" id="CHEBI:15379"/>
        <dbReference type="ChEBI" id="CHEBI:17347"/>
        <dbReference type="ChEBI" id="CHEBI:57618"/>
        <dbReference type="ChEBI" id="CHEBI:58210"/>
        <dbReference type="ChEBI" id="CHEBI:86013"/>
    </reaction>
    <physiologicalReaction direction="left-to-right" evidence="27">
        <dbReference type="Rhea" id="RHEA:46301"/>
    </physiologicalReaction>
</comment>
<dbReference type="FunFam" id="1.10.630.10:FF:000031">
    <property type="entry name" value="cholesterol 24-hydroxylase isoform X2"/>
    <property type="match status" value="1"/>
</dbReference>
<keyword evidence="18" id="KW-0443">Lipid metabolism</keyword>
<evidence type="ECO:0000313" key="48">
    <source>
        <dbReference type="Proteomes" id="UP001153269"/>
    </source>
</evidence>
<evidence type="ECO:0000313" key="47">
    <source>
        <dbReference type="EMBL" id="CAB1456814.1"/>
    </source>
</evidence>
<evidence type="ECO:0000256" key="28">
    <source>
        <dbReference type="ARBA" id="ARBA00050430"/>
    </source>
</evidence>
<gene>
    <name evidence="47" type="ORF">PLEPLA_LOCUS44608</name>
</gene>
<evidence type="ECO:0000256" key="14">
    <source>
        <dbReference type="ARBA" id="ARBA00023002"/>
    </source>
</evidence>
<comment type="pathway">
    <text evidence="25">Steroid metabolism; cholesterol degradation.</text>
</comment>
<evidence type="ECO:0000256" key="25">
    <source>
        <dbReference type="ARBA" id="ARBA00049645"/>
    </source>
</evidence>
<dbReference type="Pfam" id="PF00067">
    <property type="entry name" value="p450"/>
    <property type="match status" value="1"/>
</dbReference>
<keyword evidence="21" id="KW-0753">Steroid metabolism</keyword>
<evidence type="ECO:0000256" key="10">
    <source>
        <dbReference type="ARBA" id="ARBA00022723"/>
    </source>
</evidence>
<evidence type="ECO:0000256" key="24">
    <source>
        <dbReference type="ARBA" id="ARBA00034110"/>
    </source>
</evidence>
<comment type="catalytic activity">
    <reaction evidence="29">
        <text>7-dehydrocholesterol + reduced [NADPH--hemoprotein reductase] + O2 = cholesta-5,7-dien-3beta,25-diol + oxidized [NADPH--hemoprotein reductase] + H2O + H(+)</text>
        <dbReference type="Rhea" id="RHEA:53240"/>
        <dbReference type="Rhea" id="RHEA-COMP:11964"/>
        <dbReference type="Rhea" id="RHEA-COMP:11965"/>
        <dbReference type="ChEBI" id="CHEBI:15377"/>
        <dbReference type="ChEBI" id="CHEBI:15378"/>
        <dbReference type="ChEBI" id="CHEBI:15379"/>
        <dbReference type="ChEBI" id="CHEBI:17759"/>
        <dbReference type="ChEBI" id="CHEBI:57618"/>
        <dbReference type="ChEBI" id="CHEBI:58210"/>
        <dbReference type="ChEBI" id="CHEBI:137057"/>
    </reaction>
    <physiologicalReaction direction="left-to-right" evidence="29">
        <dbReference type="Rhea" id="RHEA:53241"/>
    </physiologicalReaction>
</comment>
<evidence type="ECO:0000256" key="7">
    <source>
        <dbReference type="ARBA" id="ARBA00022548"/>
    </source>
</evidence>
<evidence type="ECO:0000256" key="31">
    <source>
        <dbReference type="ARBA" id="ARBA00051188"/>
    </source>
</evidence>
<keyword evidence="17" id="KW-0503">Monooxygenase</keyword>
<comment type="catalytic activity">
    <reaction evidence="28">
        <text>(24S)-hydroxycholesterol + reduced [NADPH--hemoprotein reductase] + O2 = 24S,25-dihydroxycholesterol + oxidized [NADPH--hemoprotein reductase] + H2O + H(+)</text>
        <dbReference type="Rhea" id="RHEA:46384"/>
        <dbReference type="Rhea" id="RHEA-COMP:11964"/>
        <dbReference type="Rhea" id="RHEA-COMP:11965"/>
        <dbReference type="ChEBI" id="CHEBI:15377"/>
        <dbReference type="ChEBI" id="CHEBI:15378"/>
        <dbReference type="ChEBI" id="CHEBI:15379"/>
        <dbReference type="ChEBI" id="CHEBI:34310"/>
        <dbReference type="ChEBI" id="CHEBI:57618"/>
        <dbReference type="ChEBI" id="CHEBI:58210"/>
        <dbReference type="ChEBI" id="CHEBI:86074"/>
    </reaction>
    <physiologicalReaction direction="left-to-right" evidence="28">
        <dbReference type="Rhea" id="RHEA:46385"/>
    </physiologicalReaction>
</comment>
<reference evidence="47" key="1">
    <citation type="submission" date="2020-03" db="EMBL/GenBank/DDBJ databases">
        <authorList>
            <person name="Weist P."/>
        </authorList>
    </citation>
    <scope>NUCLEOTIDE SEQUENCE</scope>
</reference>
<keyword evidence="9" id="KW-0812">Transmembrane</keyword>
<evidence type="ECO:0000256" key="5">
    <source>
        <dbReference type="ARBA" id="ARBA00005108"/>
    </source>
</evidence>
<evidence type="ECO:0000256" key="22">
    <source>
        <dbReference type="ARBA" id="ARBA00023273"/>
    </source>
</evidence>
<dbReference type="GO" id="GO:0005506">
    <property type="term" value="F:iron ion binding"/>
    <property type="evidence" value="ECO:0007669"/>
    <property type="project" value="InterPro"/>
</dbReference>
<evidence type="ECO:0000256" key="26">
    <source>
        <dbReference type="ARBA" id="ARBA00050139"/>
    </source>
</evidence>
<evidence type="ECO:0000256" key="43">
    <source>
        <dbReference type="ARBA" id="ARBA00077287"/>
    </source>
</evidence>
<dbReference type="Proteomes" id="UP001153269">
    <property type="component" value="Unassembled WGS sequence"/>
</dbReference>
<evidence type="ECO:0000256" key="11">
    <source>
        <dbReference type="ARBA" id="ARBA00022824"/>
    </source>
</evidence>
<dbReference type="GO" id="GO:0098794">
    <property type="term" value="C:postsynapse"/>
    <property type="evidence" value="ECO:0007669"/>
    <property type="project" value="UniProtKB-SubCell"/>
</dbReference>
<evidence type="ECO:0000256" key="19">
    <source>
        <dbReference type="ARBA" id="ARBA00023136"/>
    </source>
</evidence>
<evidence type="ECO:0000256" key="6">
    <source>
        <dbReference type="ARBA" id="ARBA00010617"/>
    </source>
</evidence>
<evidence type="ECO:0000256" key="13">
    <source>
        <dbReference type="ARBA" id="ARBA00022989"/>
    </source>
</evidence>
<evidence type="ECO:0000256" key="21">
    <source>
        <dbReference type="ARBA" id="ARBA00023221"/>
    </source>
</evidence>
<evidence type="ECO:0000256" key="16">
    <source>
        <dbReference type="ARBA" id="ARBA00023018"/>
    </source>
</evidence>
<name>A0A9N7VTV9_PLEPL</name>
<dbReference type="CDD" id="cd20613">
    <property type="entry name" value="CYP46A1-like"/>
    <property type="match status" value="1"/>
</dbReference>
<keyword evidence="12" id="KW-0492">Microsome</keyword>
<comment type="catalytic activity">
    <reaction evidence="31">
        <text>testosterone + reduced [NADPH--hemoprotein reductase] + O2 = 16beta,17beta-dihydroxyandrost-4-en-3-one + oxidized [NADPH--hemoprotein reductase] + H2O + H(+)</text>
        <dbReference type="Rhea" id="RHEA:46304"/>
        <dbReference type="Rhea" id="RHEA-COMP:11964"/>
        <dbReference type="Rhea" id="RHEA-COMP:11965"/>
        <dbReference type="ChEBI" id="CHEBI:15377"/>
        <dbReference type="ChEBI" id="CHEBI:15378"/>
        <dbReference type="ChEBI" id="CHEBI:15379"/>
        <dbReference type="ChEBI" id="CHEBI:17347"/>
        <dbReference type="ChEBI" id="CHEBI:57618"/>
        <dbReference type="ChEBI" id="CHEBI:58210"/>
        <dbReference type="ChEBI" id="CHEBI:83027"/>
    </reaction>
    <physiologicalReaction direction="left-to-right" evidence="31">
        <dbReference type="Rhea" id="RHEA:46305"/>
    </physiologicalReaction>
</comment>
<evidence type="ECO:0000256" key="15">
    <source>
        <dbReference type="ARBA" id="ARBA00023004"/>
    </source>
</evidence>
<comment type="catalytic activity">
    <reaction evidence="32">
        <text>testosterone + reduced [NADPH--hemoprotein reductase] + O2 = 6beta,17beta-dihydroxyandrost-4-en-3-one + oxidized [NADPH--hemoprotein reductase] + H2O + H(+)</text>
        <dbReference type="Rhea" id="RHEA:46296"/>
        <dbReference type="Rhea" id="RHEA-COMP:11964"/>
        <dbReference type="Rhea" id="RHEA-COMP:11965"/>
        <dbReference type="ChEBI" id="CHEBI:15377"/>
        <dbReference type="ChEBI" id="CHEBI:15378"/>
        <dbReference type="ChEBI" id="CHEBI:15379"/>
        <dbReference type="ChEBI" id="CHEBI:17347"/>
        <dbReference type="ChEBI" id="CHEBI:34477"/>
        <dbReference type="ChEBI" id="CHEBI:57618"/>
        <dbReference type="ChEBI" id="CHEBI:58210"/>
    </reaction>
    <physiologicalReaction direction="left-to-right" evidence="32">
        <dbReference type="Rhea" id="RHEA:46297"/>
    </physiologicalReaction>
</comment>
<comment type="caution">
    <text evidence="47">The sequence shown here is derived from an EMBL/GenBank/DDBJ whole genome shotgun (WGS) entry which is preliminary data.</text>
</comment>
<comment type="catalytic activity">
    <reaction evidence="37">
        <text>7-dehydrocholesterol + reduced [NADPH--hemoprotein reductase] + O2 = cholesta-5,7-dien-3beta,24S-diol + oxidized [NADPH--hemoprotein reductase] + H2O + H(+)</text>
        <dbReference type="Rhea" id="RHEA:53244"/>
        <dbReference type="Rhea" id="RHEA-COMP:11964"/>
        <dbReference type="Rhea" id="RHEA-COMP:11965"/>
        <dbReference type="ChEBI" id="CHEBI:15377"/>
        <dbReference type="ChEBI" id="CHEBI:15378"/>
        <dbReference type="ChEBI" id="CHEBI:15379"/>
        <dbReference type="ChEBI" id="CHEBI:17759"/>
        <dbReference type="ChEBI" id="CHEBI:57618"/>
        <dbReference type="ChEBI" id="CHEBI:58210"/>
        <dbReference type="ChEBI" id="CHEBI:137061"/>
    </reaction>
    <physiologicalReaction direction="left-to-right" evidence="37">
        <dbReference type="Rhea" id="RHEA:53245"/>
    </physiologicalReaction>
</comment>
<evidence type="ECO:0000256" key="2">
    <source>
        <dbReference type="ARBA" id="ARBA00004111"/>
    </source>
</evidence>
<comment type="cofactor">
    <cofactor evidence="1 46">
        <name>heme</name>
        <dbReference type="ChEBI" id="CHEBI:30413"/>
    </cofactor>
</comment>
<comment type="function">
    <text evidence="40">P450 monooxygenase that plays a major role in cholesterol homeostasis in the brain. Primarily catalyzes the hydroxylation (with S stereochemistry) at C-24 of cholesterol side chain, triggering cholesterol diffusion out of neurons and its further degradation. By promoting constant cholesterol elimination in neurons, may activate the mevalonate pathway and coordinate the synthesis of new cholesterol and nonsterol isoprenoids involved in synaptic activity and learning. Further hydroxylates cholesterol derivatives and hormone steroids on both the ring and side chain of these molecules, converting them into active oxysterols involved in lipid signaling and biosynthesis. Acts as an epoxidase converting cholesta-5,24-dien-3beta-ol/desmosterol into (24S),25-epoxycholesterol, an abundant lipid ligand of nuclear NR1H2 and NR1H3 receptors shown to promote neurogenesis in developing brain. May also catalyze the oxidative metabolism of xenobiotics, such as clotrimazole.</text>
</comment>
<organism evidence="47 48">
    <name type="scientific">Pleuronectes platessa</name>
    <name type="common">European plaice</name>
    <dbReference type="NCBI Taxonomy" id="8262"/>
    <lineage>
        <taxon>Eukaryota</taxon>
        <taxon>Metazoa</taxon>
        <taxon>Chordata</taxon>
        <taxon>Craniata</taxon>
        <taxon>Vertebrata</taxon>
        <taxon>Euteleostomi</taxon>
        <taxon>Actinopterygii</taxon>
        <taxon>Neopterygii</taxon>
        <taxon>Teleostei</taxon>
        <taxon>Neoteleostei</taxon>
        <taxon>Acanthomorphata</taxon>
        <taxon>Carangaria</taxon>
        <taxon>Pleuronectiformes</taxon>
        <taxon>Pleuronectoidei</taxon>
        <taxon>Pleuronectidae</taxon>
        <taxon>Pleuronectes</taxon>
    </lineage>
</organism>
<comment type="catalytic activity">
    <reaction evidence="39">
        <text>desmosterol + reduced [NADPH--hemoprotein reductase] + O2 = (24S)-25-epoxycholesterol + oxidized [NADPH--hemoprotein reductase] + H2O + H(+)</text>
        <dbReference type="Rhea" id="RHEA:53232"/>
        <dbReference type="Rhea" id="RHEA-COMP:11964"/>
        <dbReference type="Rhea" id="RHEA-COMP:11965"/>
        <dbReference type="ChEBI" id="CHEBI:15377"/>
        <dbReference type="ChEBI" id="CHEBI:15378"/>
        <dbReference type="ChEBI" id="CHEBI:15379"/>
        <dbReference type="ChEBI" id="CHEBI:17737"/>
        <dbReference type="ChEBI" id="CHEBI:41633"/>
        <dbReference type="ChEBI" id="CHEBI:57618"/>
        <dbReference type="ChEBI" id="CHEBI:58210"/>
    </reaction>
    <physiologicalReaction direction="left-to-right" evidence="39">
        <dbReference type="Rhea" id="RHEA:53233"/>
    </physiologicalReaction>
</comment>
<comment type="catalytic activity">
    <reaction evidence="38">
        <text>progesterone + reduced [NADPH--hemoprotein reductase] + O2 = 17alpha-hydroxyprogesterone + oxidized [NADPH--hemoprotein reductase] + H2O + H(+)</text>
        <dbReference type="Rhea" id="RHEA:46308"/>
        <dbReference type="Rhea" id="RHEA-COMP:11964"/>
        <dbReference type="Rhea" id="RHEA-COMP:11965"/>
        <dbReference type="ChEBI" id="CHEBI:15377"/>
        <dbReference type="ChEBI" id="CHEBI:15378"/>
        <dbReference type="ChEBI" id="CHEBI:15379"/>
        <dbReference type="ChEBI" id="CHEBI:17026"/>
        <dbReference type="ChEBI" id="CHEBI:17252"/>
        <dbReference type="ChEBI" id="CHEBI:57618"/>
        <dbReference type="ChEBI" id="CHEBI:58210"/>
    </reaction>
    <physiologicalReaction direction="left-to-right" evidence="38">
        <dbReference type="Rhea" id="RHEA:46309"/>
    </physiologicalReaction>
</comment>
<evidence type="ECO:0000256" key="29">
    <source>
        <dbReference type="ARBA" id="ARBA00050696"/>
    </source>
</evidence>
<evidence type="ECO:0000256" key="20">
    <source>
        <dbReference type="ARBA" id="ARBA00023166"/>
    </source>
</evidence>
<keyword evidence="7" id="KW-0153">Cholesterol metabolism</keyword>
<dbReference type="GO" id="GO:0033781">
    <property type="term" value="F:cholesterol 24-hydroxylase activity"/>
    <property type="evidence" value="ECO:0007669"/>
    <property type="project" value="UniProtKB-EC"/>
</dbReference>
<evidence type="ECO:0000256" key="18">
    <source>
        <dbReference type="ARBA" id="ARBA00023098"/>
    </source>
</evidence>
<comment type="similarity">
    <text evidence="6">Belongs to the cytochrome P450 family.</text>
</comment>
<evidence type="ECO:0000256" key="8">
    <source>
        <dbReference type="ARBA" id="ARBA00022617"/>
    </source>
</evidence>
<dbReference type="SUPFAM" id="SSF48264">
    <property type="entry name" value="Cytochrome P450"/>
    <property type="match status" value="1"/>
</dbReference>
<protein>
    <recommendedName>
        <fullName evidence="42">Cholesterol 24-hydroxylase</fullName>
        <ecNumber evidence="41">1.14.14.25</ecNumber>
    </recommendedName>
    <alternativeName>
        <fullName evidence="44">Cholesterol 24-monooxygenase</fullName>
    </alternativeName>
    <alternativeName>
        <fullName evidence="43">Cholesterol 24S-hydroxylase</fullName>
    </alternativeName>
    <alternativeName>
        <fullName evidence="45">Cytochrome P450 46A1</fullName>
    </alternativeName>
</protein>
<comment type="catalytic activity">
    <reaction evidence="34">
        <text>7alpha-hydroxycholesterol + reduced [NADPH--hemoprotein reductase] + O2 = (24S)-7alpha-dihydroxycholesterol + oxidized [NADPH--hemoprotein reductase] + H2O + H(+)</text>
        <dbReference type="Rhea" id="RHEA:46380"/>
        <dbReference type="Rhea" id="RHEA-COMP:11964"/>
        <dbReference type="Rhea" id="RHEA-COMP:11965"/>
        <dbReference type="ChEBI" id="CHEBI:15377"/>
        <dbReference type="ChEBI" id="CHEBI:15378"/>
        <dbReference type="ChEBI" id="CHEBI:15379"/>
        <dbReference type="ChEBI" id="CHEBI:17500"/>
        <dbReference type="ChEBI" id="CHEBI:37640"/>
        <dbReference type="ChEBI" id="CHEBI:57618"/>
        <dbReference type="ChEBI" id="CHEBI:58210"/>
    </reaction>
    <physiologicalReaction direction="left-to-right" evidence="34">
        <dbReference type="Rhea" id="RHEA:46381"/>
    </physiologicalReaction>
</comment>
<dbReference type="PRINTS" id="PR00385">
    <property type="entry name" value="P450"/>
</dbReference>
<keyword evidence="15 46" id="KW-0408">Iron</keyword>
<evidence type="ECO:0000256" key="38">
    <source>
        <dbReference type="ARBA" id="ARBA00052074"/>
    </source>
</evidence>
<evidence type="ECO:0000256" key="12">
    <source>
        <dbReference type="ARBA" id="ARBA00022848"/>
    </source>
</evidence>
<evidence type="ECO:0000256" key="30">
    <source>
        <dbReference type="ARBA" id="ARBA00050991"/>
    </source>
</evidence>
<evidence type="ECO:0000256" key="41">
    <source>
        <dbReference type="ARBA" id="ARBA00066440"/>
    </source>
</evidence>